<dbReference type="PANTHER" id="PTHR43283">
    <property type="entry name" value="BETA-LACTAMASE-RELATED"/>
    <property type="match status" value="1"/>
</dbReference>
<dbReference type="Gene3D" id="3.40.710.10">
    <property type="entry name" value="DD-peptidase/beta-lactamase superfamily"/>
    <property type="match status" value="1"/>
</dbReference>
<dbReference type="PANTHER" id="PTHR43283:SF11">
    <property type="entry name" value="BETA-LACTAMASE-RELATED DOMAIN-CONTAINING PROTEIN"/>
    <property type="match status" value="1"/>
</dbReference>
<dbReference type="EMBL" id="FXTP01000005">
    <property type="protein sequence ID" value="SMO58666.1"/>
    <property type="molecule type" value="Genomic_DNA"/>
</dbReference>
<evidence type="ECO:0000256" key="2">
    <source>
        <dbReference type="SAM" id="SignalP"/>
    </source>
</evidence>
<accession>A0A521CGU7</accession>
<keyword evidence="5" id="KW-1185">Reference proteome</keyword>
<dbReference type="InterPro" id="IPR001466">
    <property type="entry name" value="Beta-lactam-related"/>
</dbReference>
<dbReference type="Proteomes" id="UP000317557">
    <property type="component" value="Unassembled WGS sequence"/>
</dbReference>
<dbReference type="RefSeq" id="WP_142453966.1">
    <property type="nucleotide sequence ID" value="NZ_FXTP01000005.1"/>
</dbReference>
<dbReference type="InterPro" id="IPR050789">
    <property type="entry name" value="Diverse_Enzym_Activities"/>
</dbReference>
<dbReference type="OrthoDB" id="1185352at2"/>
<proteinExistence type="predicted"/>
<sequence>MKKLSLKLFLLLIISGLSASVFAQDYFPGKWGDWEKRSPEELGLNPDKIQEAIQFAQENESDNPRSMEENHYGTFGREPFGDGIGPFKDRGPQTGIIVKDGYIVAEWGEPFRVDMTHSVTKSFLTTTIGVAYDRGLIRDVHDKVDPYMAPIMLVEWDDNNNKADDFGKAKVFQPFKGEHNSKITWNHLLRQTSDWEGTLWGKPDWADRPSEDRSEWMTRERHEPGSEWEYNDVRVNVLALAAMNVLREPLPKVLREEVMDKIGASPTWRWMGYENSWVIIDGQQMQAVSGGGHWGGGMFINARDQARFGLLTLHNGRWKDEQIISEEWNKLAQTPTEANTNYGFMNWFLNVNKDRIPSAPTSAFFHLGSGTNMVYVDQENDLVIVARWIKTPAMDGIVKRVLEAME</sequence>
<evidence type="ECO:0000313" key="4">
    <source>
        <dbReference type="EMBL" id="SMO58666.1"/>
    </source>
</evidence>
<feature type="signal peptide" evidence="2">
    <location>
        <begin position="1"/>
        <end position="23"/>
    </location>
</feature>
<evidence type="ECO:0000256" key="1">
    <source>
        <dbReference type="ARBA" id="ARBA00022801"/>
    </source>
</evidence>
<protein>
    <submittedName>
        <fullName evidence="4">Beta-lactamase</fullName>
    </submittedName>
</protein>
<evidence type="ECO:0000259" key="3">
    <source>
        <dbReference type="Pfam" id="PF00144"/>
    </source>
</evidence>
<gene>
    <name evidence="4" type="ORF">SAMN06265219_105143</name>
</gene>
<dbReference type="SUPFAM" id="SSF56601">
    <property type="entry name" value="beta-lactamase/transpeptidase-like"/>
    <property type="match status" value="1"/>
</dbReference>
<dbReference type="InterPro" id="IPR012338">
    <property type="entry name" value="Beta-lactam/transpept-like"/>
</dbReference>
<dbReference type="Pfam" id="PF00144">
    <property type="entry name" value="Beta-lactamase"/>
    <property type="match status" value="1"/>
</dbReference>
<evidence type="ECO:0000313" key="5">
    <source>
        <dbReference type="Proteomes" id="UP000317557"/>
    </source>
</evidence>
<feature type="domain" description="Beta-lactamase-related" evidence="3">
    <location>
        <begin position="117"/>
        <end position="386"/>
    </location>
</feature>
<name>A0A521CGU7_9BACT</name>
<reference evidence="4 5" key="1">
    <citation type="submission" date="2017-05" db="EMBL/GenBank/DDBJ databases">
        <authorList>
            <person name="Varghese N."/>
            <person name="Submissions S."/>
        </authorList>
    </citation>
    <scope>NUCLEOTIDE SEQUENCE [LARGE SCALE GENOMIC DNA]</scope>
    <source>
        <strain evidence="4 5">DSM 21985</strain>
    </source>
</reference>
<dbReference type="GO" id="GO:0016787">
    <property type="term" value="F:hydrolase activity"/>
    <property type="evidence" value="ECO:0007669"/>
    <property type="project" value="UniProtKB-KW"/>
</dbReference>
<feature type="chain" id="PRO_5022172836" evidence="2">
    <location>
        <begin position="24"/>
        <end position="406"/>
    </location>
</feature>
<organism evidence="4 5">
    <name type="scientific">Gracilimonas mengyeensis</name>
    <dbReference type="NCBI Taxonomy" id="1302730"/>
    <lineage>
        <taxon>Bacteria</taxon>
        <taxon>Pseudomonadati</taxon>
        <taxon>Balneolota</taxon>
        <taxon>Balneolia</taxon>
        <taxon>Balneolales</taxon>
        <taxon>Balneolaceae</taxon>
        <taxon>Gracilimonas</taxon>
    </lineage>
</organism>
<keyword evidence="1" id="KW-0378">Hydrolase</keyword>
<dbReference type="AlphaFoldDB" id="A0A521CGU7"/>
<keyword evidence="2" id="KW-0732">Signal</keyword>